<dbReference type="InterPro" id="IPR010488">
    <property type="entry name" value="Zeta_toxin_domain"/>
</dbReference>
<comment type="caution">
    <text evidence="4">The sequence shown here is derived from an EMBL/GenBank/DDBJ whole genome shotgun (WGS) entry which is preliminary data.</text>
</comment>
<accession>A0A3D9CVS8</accession>
<dbReference type="Pfam" id="PF06414">
    <property type="entry name" value="Zeta_toxin"/>
    <property type="match status" value="1"/>
</dbReference>
<dbReference type="GO" id="GO:0016301">
    <property type="term" value="F:kinase activity"/>
    <property type="evidence" value="ECO:0007669"/>
    <property type="project" value="InterPro"/>
</dbReference>
<evidence type="ECO:0000313" key="4">
    <source>
        <dbReference type="EMBL" id="REC69893.1"/>
    </source>
</evidence>
<protein>
    <recommendedName>
        <fullName evidence="3">Zeta toxin domain-containing protein</fullName>
    </recommendedName>
</protein>
<evidence type="ECO:0000256" key="2">
    <source>
        <dbReference type="ARBA" id="ARBA00022840"/>
    </source>
</evidence>
<keyword evidence="2" id="KW-0067">ATP-binding</keyword>
<sequence length="249" mass="28847">MSVKMKLRLFCGPNGSGKSSLYEEFKKHNYSSGVYINSDEIEKEILKTGFLDLDTFNLKVSQNDFNDFLKEDDSVTLLSKAEESNHSIDISLEENIIVDKSKDTHSYEASLISSFIRKELIENENTFSFESVMSHSSKLNELKLARERGYRIYLYFVCIDDPEINVSRVENRVAKGGHKVDKEKVISRYKSTLENVFDAIQLADRVYLFDNSNTMRMIAEVDNKVMTLHVDQENMPNWFVEYIINKIKS</sequence>
<dbReference type="SUPFAM" id="SSF52540">
    <property type="entry name" value="P-loop containing nucleoside triphosphate hydrolases"/>
    <property type="match status" value="1"/>
</dbReference>
<evidence type="ECO:0000256" key="1">
    <source>
        <dbReference type="ARBA" id="ARBA00022741"/>
    </source>
</evidence>
<proteinExistence type="predicted"/>
<organism evidence="4 5">
    <name type="scientific">Epilithonimonas hispanica</name>
    <dbReference type="NCBI Taxonomy" id="358687"/>
    <lineage>
        <taxon>Bacteria</taxon>
        <taxon>Pseudomonadati</taxon>
        <taxon>Bacteroidota</taxon>
        <taxon>Flavobacteriia</taxon>
        <taxon>Flavobacteriales</taxon>
        <taxon>Weeksellaceae</taxon>
        <taxon>Chryseobacterium group</taxon>
        <taxon>Epilithonimonas</taxon>
    </lineage>
</organism>
<dbReference type="PANTHER" id="PTHR39206:SF1">
    <property type="entry name" value="SLL8004 PROTEIN"/>
    <property type="match status" value="1"/>
</dbReference>
<dbReference type="AlphaFoldDB" id="A0A3D9CVS8"/>
<keyword evidence="5" id="KW-1185">Reference proteome</keyword>
<dbReference type="Proteomes" id="UP000256326">
    <property type="component" value="Unassembled WGS sequence"/>
</dbReference>
<keyword evidence="1" id="KW-0547">Nucleotide-binding</keyword>
<dbReference type="InterPro" id="IPR027417">
    <property type="entry name" value="P-loop_NTPase"/>
</dbReference>
<name>A0A3D9CVS8_9FLAO</name>
<dbReference type="EMBL" id="QNUG01000023">
    <property type="protein sequence ID" value="REC69893.1"/>
    <property type="molecule type" value="Genomic_DNA"/>
</dbReference>
<dbReference type="PANTHER" id="PTHR39206">
    <property type="entry name" value="SLL8004 PROTEIN"/>
    <property type="match status" value="1"/>
</dbReference>
<dbReference type="Gene3D" id="3.40.50.300">
    <property type="entry name" value="P-loop containing nucleotide triphosphate hydrolases"/>
    <property type="match status" value="1"/>
</dbReference>
<evidence type="ECO:0000313" key="5">
    <source>
        <dbReference type="Proteomes" id="UP000256326"/>
    </source>
</evidence>
<reference evidence="4 5" key="1">
    <citation type="journal article" date="2006" name="Int. J. Syst. Evol. Microbiol.">
        <title>Chryseobacterium hispanicum sp. nov., isolated from the drinking water distribution system of Sevilla, Spain.</title>
        <authorList>
            <person name="Gallego V."/>
            <person name="Garcia M.T."/>
            <person name="Ventosa A."/>
        </authorList>
    </citation>
    <scope>NUCLEOTIDE SEQUENCE [LARGE SCALE GENOMIC DNA]</scope>
    <source>
        <strain evidence="4 5">KCTC 22104</strain>
    </source>
</reference>
<gene>
    <name evidence="4" type="ORF">DRF58_11360</name>
</gene>
<feature type="domain" description="Zeta toxin" evidence="3">
    <location>
        <begin position="108"/>
        <end position="217"/>
    </location>
</feature>
<dbReference type="GO" id="GO:0005524">
    <property type="term" value="F:ATP binding"/>
    <property type="evidence" value="ECO:0007669"/>
    <property type="project" value="UniProtKB-KW"/>
</dbReference>
<evidence type="ECO:0000259" key="3">
    <source>
        <dbReference type="Pfam" id="PF06414"/>
    </source>
</evidence>
<dbReference type="OrthoDB" id="9791543at2"/>